<keyword evidence="2" id="KW-0812">Transmembrane</keyword>
<evidence type="ECO:0000256" key="2">
    <source>
        <dbReference type="SAM" id="Phobius"/>
    </source>
</evidence>
<feature type="compositionally biased region" description="Polar residues" evidence="1">
    <location>
        <begin position="1"/>
        <end position="11"/>
    </location>
</feature>
<evidence type="ECO:0000313" key="3">
    <source>
        <dbReference type="Proteomes" id="UP000887565"/>
    </source>
</evidence>
<keyword evidence="3" id="KW-1185">Reference proteome</keyword>
<organism evidence="3 4">
    <name type="scientific">Romanomermis culicivorax</name>
    <name type="common">Nematode worm</name>
    <dbReference type="NCBI Taxonomy" id="13658"/>
    <lineage>
        <taxon>Eukaryota</taxon>
        <taxon>Metazoa</taxon>
        <taxon>Ecdysozoa</taxon>
        <taxon>Nematoda</taxon>
        <taxon>Enoplea</taxon>
        <taxon>Dorylaimia</taxon>
        <taxon>Mermithida</taxon>
        <taxon>Mermithoidea</taxon>
        <taxon>Mermithidae</taxon>
        <taxon>Romanomermis</taxon>
    </lineage>
</organism>
<evidence type="ECO:0000313" key="4">
    <source>
        <dbReference type="WBParaSite" id="nRc.2.0.1.t34684-RA"/>
    </source>
</evidence>
<feature type="transmembrane region" description="Helical" evidence="2">
    <location>
        <begin position="38"/>
        <end position="59"/>
    </location>
</feature>
<sequence length="114" mass="12729">MLKTGAKSSTLIPRDRRATQTAAAAAGSSSGRREGNTMIYVISVILIIVLLMTFLSTWISWIMDRRRYKPDLQSAEKWIIDGGIAKPYYVDDEGKAYSTEMSPISSTHLDQNNQ</sequence>
<keyword evidence="2" id="KW-1133">Transmembrane helix</keyword>
<accession>A0A915K8I8</accession>
<dbReference type="WBParaSite" id="nRc.2.0.1.t34684-RA">
    <property type="protein sequence ID" value="nRc.2.0.1.t34684-RA"/>
    <property type="gene ID" value="nRc.2.0.1.g34684"/>
</dbReference>
<dbReference type="Proteomes" id="UP000887565">
    <property type="component" value="Unplaced"/>
</dbReference>
<proteinExistence type="predicted"/>
<feature type="region of interest" description="Disordered" evidence="1">
    <location>
        <begin position="1"/>
        <end position="32"/>
    </location>
</feature>
<evidence type="ECO:0000256" key="1">
    <source>
        <dbReference type="SAM" id="MobiDB-lite"/>
    </source>
</evidence>
<protein>
    <submittedName>
        <fullName evidence="4">Uncharacterized protein</fullName>
    </submittedName>
</protein>
<dbReference type="AlphaFoldDB" id="A0A915K8I8"/>
<feature type="compositionally biased region" description="Low complexity" evidence="1">
    <location>
        <begin position="19"/>
        <end position="30"/>
    </location>
</feature>
<name>A0A915K8I8_ROMCU</name>
<keyword evidence="2" id="KW-0472">Membrane</keyword>
<reference evidence="4" key="1">
    <citation type="submission" date="2022-11" db="UniProtKB">
        <authorList>
            <consortium name="WormBaseParasite"/>
        </authorList>
    </citation>
    <scope>IDENTIFICATION</scope>
</reference>